<dbReference type="PANTHER" id="PTHR12687">
    <property type="entry name" value="NUCLEOLAR COMPLEX 2 AND RAD4-RELATED"/>
    <property type="match status" value="1"/>
</dbReference>
<dbReference type="InterPro" id="IPR016024">
    <property type="entry name" value="ARM-type_fold"/>
</dbReference>
<keyword evidence="3" id="KW-0539">Nucleus</keyword>
<accession>A0A0F7SXM1</accession>
<feature type="compositionally biased region" description="Acidic residues" evidence="4">
    <location>
        <begin position="202"/>
        <end position="218"/>
    </location>
</feature>
<dbReference type="GO" id="GO:0005654">
    <property type="term" value="C:nucleoplasm"/>
    <property type="evidence" value="ECO:0007669"/>
    <property type="project" value="TreeGrafter"/>
</dbReference>
<feature type="compositionally biased region" description="Basic and acidic residues" evidence="4">
    <location>
        <begin position="67"/>
        <end position="77"/>
    </location>
</feature>
<evidence type="ECO:0000256" key="2">
    <source>
        <dbReference type="ARBA" id="ARBA00005907"/>
    </source>
</evidence>
<dbReference type="SUPFAM" id="SSF48371">
    <property type="entry name" value="ARM repeat"/>
    <property type="match status" value="1"/>
</dbReference>
<evidence type="ECO:0000256" key="1">
    <source>
        <dbReference type="ARBA" id="ARBA00004123"/>
    </source>
</evidence>
<feature type="region of interest" description="Disordered" evidence="4">
    <location>
        <begin position="731"/>
        <end position="784"/>
    </location>
</feature>
<feature type="compositionally biased region" description="Acidic residues" evidence="4">
    <location>
        <begin position="99"/>
        <end position="121"/>
    </location>
</feature>
<feature type="region of interest" description="Disordered" evidence="4">
    <location>
        <begin position="153"/>
        <end position="218"/>
    </location>
</feature>
<dbReference type="GO" id="GO:0030690">
    <property type="term" value="C:Noc1p-Noc2p complex"/>
    <property type="evidence" value="ECO:0007669"/>
    <property type="project" value="TreeGrafter"/>
</dbReference>
<sequence length="784" mass="87915">MAKKSFKKFAGTGKLKEVISSRRSFQKSRKLIEGREKRAAGKAREFGAKKGVDDVDEPEEESEAEEDDKKRNPKSVDDIMGAAFMEDSGDEGAPNKADSDDDDEEDLNDTDDDFAGVDDLDDMEKSHVNALSQLSKTDPEFFKYLQENDKELLEFGASTSSNSGTPPPPSKKASKRAAKLEAEKKAASKGKAKEEEAPLGQDEYEEFEGGDSDEDEEEEILGQLNGKKAKKEQGEMEVVTLDMLKGWQKNMLETRSLKSLRRLHLAFRAAAYSNSDASDKASQSFAYEIEDASVFNKIILTTLHYTPQLLSHHLPLKLSAQTGKFKLTKQPPPALMKMIMSYMSNLMHLVQQLPDDKEGGGLLKVCLKGAEAMVPWIVGGRKIVKNLLKMLLEQWSSASDSVRIASFLAIRKLVQNGDEGVREITFKGLYLTFLRSCKQTTVHTLPAINLMKNSASEIYNLDPATAYQHAFGYIRQLAVHLRNSIKVQSKDAYKAVYNWQFVHCIDFWCLVMSTACSRDARLARGGQESELQPLIYPLVQITLGVIRLIPTSRYFPLRFHVVRSLLRLSAHTNTYIPLTPSLLEPLSSAEFTSKPKPSTLSPLDFEYVIRAPTAYPRTKIYQDGLAEEIAFILLEHQAQLSTSIAFPELAIPIVSSLKRFVKKGTKNAKASGLFKVLLEKIDMNAKWVGEKRKSVEFAPNDRSEVDGFLEGVKVDSTPLGQFWKLQKKVRDAKRREIEKAAREERGPEEDDSDGQDDEGSDDEGEFDLEDEDEEEGEIEMEDDE</sequence>
<dbReference type="AlphaFoldDB" id="A0A0F7SXM1"/>
<feature type="compositionally biased region" description="Acidic residues" evidence="4">
    <location>
        <begin position="746"/>
        <end position="784"/>
    </location>
</feature>
<dbReference type="GO" id="GO:0042273">
    <property type="term" value="P:ribosomal large subunit biogenesis"/>
    <property type="evidence" value="ECO:0007669"/>
    <property type="project" value="TreeGrafter"/>
</dbReference>
<dbReference type="EMBL" id="LN483332">
    <property type="protein sequence ID" value="CED85350.1"/>
    <property type="molecule type" value="Genomic_DNA"/>
</dbReference>
<proteinExistence type="inferred from homology"/>
<name>A0A0F7SXM1_PHARH</name>
<dbReference type="GO" id="GO:0005730">
    <property type="term" value="C:nucleolus"/>
    <property type="evidence" value="ECO:0007669"/>
    <property type="project" value="TreeGrafter"/>
</dbReference>
<dbReference type="InterPro" id="IPR005343">
    <property type="entry name" value="Noc2"/>
</dbReference>
<feature type="compositionally biased region" description="Basic and acidic residues" evidence="4">
    <location>
        <begin position="178"/>
        <end position="196"/>
    </location>
</feature>
<feature type="compositionally biased region" description="Basic and acidic residues" evidence="4">
    <location>
        <begin position="30"/>
        <end position="53"/>
    </location>
</feature>
<feature type="region of interest" description="Disordered" evidence="4">
    <location>
        <begin position="21"/>
        <end position="121"/>
    </location>
</feature>
<reference evidence="5" key="1">
    <citation type="submission" date="2014-08" db="EMBL/GenBank/DDBJ databases">
        <authorList>
            <person name="Sharma Rahul"/>
            <person name="Thines Marco"/>
        </authorList>
    </citation>
    <scope>NUCLEOTIDE SEQUENCE</scope>
</reference>
<comment type="similarity">
    <text evidence="2">Belongs to the NOC2 family.</text>
</comment>
<comment type="subcellular location">
    <subcellularLocation>
        <location evidence="1">Nucleus</location>
    </subcellularLocation>
</comment>
<dbReference type="PANTHER" id="PTHR12687:SF4">
    <property type="entry name" value="NUCLEOLAR COMPLEX PROTEIN 2 HOMOLOG"/>
    <property type="match status" value="1"/>
</dbReference>
<protein>
    <recommendedName>
        <fullName evidence="6">Noc2-domain-containing protein</fullName>
    </recommendedName>
</protein>
<feature type="compositionally biased region" description="Basic and acidic residues" evidence="4">
    <location>
        <begin position="733"/>
        <end position="745"/>
    </location>
</feature>
<dbReference type="Pfam" id="PF03715">
    <property type="entry name" value="Noc2"/>
    <property type="match status" value="1"/>
</dbReference>
<feature type="compositionally biased region" description="Acidic residues" evidence="4">
    <location>
        <begin position="54"/>
        <end position="66"/>
    </location>
</feature>
<dbReference type="GO" id="GO:0030691">
    <property type="term" value="C:Noc2p-Noc3p complex"/>
    <property type="evidence" value="ECO:0007669"/>
    <property type="project" value="TreeGrafter"/>
</dbReference>
<evidence type="ECO:0008006" key="6">
    <source>
        <dbReference type="Google" id="ProtNLM"/>
    </source>
</evidence>
<evidence type="ECO:0000256" key="3">
    <source>
        <dbReference type="ARBA" id="ARBA00023242"/>
    </source>
</evidence>
<organism evidence="5">
    <name type="scientific">Phaffia rhodozyma</name>
    <name type="common">Yeast</name>
    <name type="synonym">Xanthophyllomyces dendrorhous</name>
    <dbReference type="NCBI Taxonomy" id="264483"/>
    <lineage>
        <taxon>Eukaryota</taxon>
        <taxon>Fungi</taxon>
        <taxon>Dikarya</taxon>
        <taxon>Basidiomycota</taxon>
        <taxon>Agaricomycotina</taxon>
        <taxon>Tremellomycetes</taxon>
        <taxon>Cystofilobasidiales</taxon>
        <taxon>Mrakiaceae</taxon>
        <taxon>Phaffia</taxon>
    </lineage>
</organism>
<evidence type="ECO:0000313" key="5">
    <source>
        <dbReference type="EMBL" id="CED85350.1"/>
    </source>
</evidence>
<evidence type="ECO:0000256" key="4">
    <source>
        <dbReference type="SAM" id="MobiDB-lite"/>
    </source>
</evidence>